<dbReference type="InterPro" id="IPR036188">
    <property type="entry name" value="FAD/NAD-bd_sf"/>
</dbReference>
<evidence type="ECO:0000256" key="2">
    <source>
        <dbReference type="ARBA" id="ARBA00008312"/>
    </source>
</evidence>
<dbReference type="AlphaFoldDB" id="A0A2K9MII8"/>
<dbReference type="PIRSF" id="PIRSF000362">
    <property type="entry name" value="FNR"/>
    <property type="match status" value="1"/>
</dbReference>
<evidence type="ECO:0000256" key="8">
    <source>
        <dbReference type="PIRSR" id="PIRSR000362-2"/>
    </source>
</evidence>
<dbReference type="Gene3D" id="3.40.50.720">
    <property type="entry name" value="NAD(P)-binding Rossmann-like Domain"/>
    <property type="match status" value="1"/>
</dbReference>
<feature type="binding site" evidence="7">
    <location>
        <position position="324"/>
    </location>
    <ligand>
        <name>FAD</name>
        <dbReference type="ChEBI" id="CHEBI:57692"/>
    </ligand>
</feature>
<dbReference type="InterPro" id="IPR055275">
    <property type="entry name" value="Ferredox_Rdtase"/>
</dbReference>
<feature type="binding site" evidence="8">
    <location>
        <position position="331"/>
    </location>
    <ligand>
        <name>NADP(+)</name>
        <dbReference type="ChEBI" id="CHEBI:58349"/>
    </ligand>
</feature>
<gene>
    <name evidence="10" type="ORF">CYR75_14275</name>
</gene>
<dbReference type="InterPro" id="IPR021163">
    <property type="entry name" value="Ferredox_Rdtase_adrenod"/>
</dbReference>
<keyword evidence="3" id="KW-0285">Flavoprotein</keyword>
<feature type="binding site" evidence="7">
    <location>
        <position position="78"/>
    </location>
    <ligand>
        <name>FAD</name>
        <dbReference type="ChEBI" id="CHEBI:57692"/>
    </ligand>
</feature>
<comment type="cofactor">
    <cofactor evidence="1 7">
        <name>FAD</name>
        <dbReference type="ChEBI" id="CHEBI:57692"/>
    </cofactor>
</comment>
<evidence type="ECO:0000256" key="5">
    <source>
        <dbReference type="ARBA" id="ARBA00022857"/>
    </source>
</evidence>
<evidence type="ECO:0000313" key="10">
    <source>
        <dbReference type="EMBL" id="AUM75302.1"/>
    </source>
</evidence>
<evidence type="ECO:0000256" key="3">
    <source>
        <dbReference type="ARBA" id="ARBA00022630"/>
    </source>
</evidence>
<feature type="binding site" evidence="8">
    <location>
        <begin position="147"/>
        <end position="150"/>
    </location>
    <ligand>
        <name>NADP(+)</name>
        <dbReference type="ChEBI" id="CHEBI:58349"/>
    </ligand>
</feature>
<feature type="domain" description="FAD/NAD(P)-binding" evidence="9">
    <location>
        <begin position="4"/>
        <end position="299"/>
    </location>
</feature>
<organism evidence="10 11">
    <name type="scientific">Paracoccus jeotgali</name>
    <dbReference type="NCBI Taxonomy" id="2065379"/>
    <lineage>
        <taxon>Bacteria</taxon>
        <taxon>Pseudomonadati</taxon>
        <taxon>Pseudomonadota</taxon>
        <taxon>Alphaproteobacteria</taxon>
        <taxon>Rhodobacterales</taxon>
        <taxon>Paracoccaceae</taxon>
        <taxon>Paracoccus</taxon>
    </lineage>
</organism>
<dbReference type="InterPro" id="IPR023753">
    <property type="entry name" value="FAD/NAD-binding_dom"/>
</dbReference>
<evidence type="ECO:0000313" key="11">
    <source>
        <dbReference type="Proteomes" id="UP000234882"/>
    </source>
</evidence>
<dbReference type="Proteomes" id="UP000234882">
    <property type="component" value="Chromosome"/>
</dbReference>
<dbReference type="OrthoDB" id="9803192at2"/>
<evidence type="ECO:0000256" key="6">
    <source>
        <dbReference type="ARBA" id="ARBA00023002"/>
    </source>
</evidence>
<dbReference type="GO" id="GO:0016491">
    <property type="term" value="F:oxidoreductase activity"/>
    <property type="evidence" value="ECO:0007669"/>
    <property type="project" value="UniProtKB-KW"/>
</dbReference>
<reference evidence="11" key="1">
    <citation type="submission" date="2017-12" db="EMBL/GenBank/DDBJ databases">
        <title>Genomic analysis of Paracoccus sp. CBA4604.</title>
        <authorList>
            <person name="Roh S.W."/>
            <person name="Kim J.Y."/>
            <person name="Kim J.S."/>
        </authorList>
    </citation>
    <scope>NUCLEOTIDE SEQUENCE [LARGE SCALE GENOMIC DNA]</scope>
    <source>
        <strain evidence="11">CBA4604</strain>
    </source>
</reference>
<dbReference type="PANTHER" id="PTHR48467:SF1">
    <property type="entry name" value="GLUTAMATE SYNTHASE 1 [NADH], CHLOROPLASTIC-LIKE"/>
    <property type="match status" value="1"/>
</dbReference>
<dbReference type="SUPFAM" id="SSF51971">
    <property type="entry name" value="Nucleotide-binding domain"/>
    <property type="match status" value="1"/>
</dbReference>
<dbReference type="PRINTS" id="PR00419">
    <property type="entry name" value="ADXRDTASE"/>
</dbReference>
<keyword evidence="6" id="KW-0560">Oxidoreductase</keyword>
<keyword evidence="11" id="KW-1185">Reference proteome</keyword>
<feature type="binding site" evidence="7">
    <location>
        <position position="13"/>
    </location>
    <ligand>
        <name>FAD</name>
        <dbReference type="ChEBI" id="CHEBI:57692"/>
    </ligand>
</feature>
<sequence length="405" mass="42866">MPASVAIVGTGPSGCYLAQALLKARPDLRVDLIDRLPVPYGLVRYGVAADHQGTKAVTRQFERLFERQGARFIGNLDIGADVTLDDLRGCYDAVVLAAGLSVDRCLQIPGEDLAGVATAGEVIRALNEHPDSKALPPLGRRVVVMGNGNVAIDLVRLLAKSGEELAGTDLGEGPSAWLQSAGVEAIDIIGRSPAAQAKFDPVMVKELHRLAHVRIAVEGAGSTEDAEAQKRLDALAAIDGTTHGDRQLTFRFGLTPLAIEGQDGRVTAARFRDASGVEVTIPCDTVLTAIGFQSCTNLSRDDLLVDALDLDAGVLAAGLYATGWFRRGPRGTIPDNRTDAQVLAARILNDLGETGGKPGLPATEGLVDHAGWKRIDAAELAGARPGRCRRKIADRQTMLEIAQDR</sequence>
<evidence type="ECO:0000256" key="4">
    <source>
        <dbReference type="ARBA" id="ARBA00022827"/>
    </source>
</evidence>
<keyword evidence="4 7" id="KW-0274">FAD</keyword>
<name>A0A2K9MII8_9RHOB</name>
<dbReference type="EMBL" id="CP025583">
    <property type="protein sequence ID" value="AUM75302.1"/>
    <property type="molecule type" value="Genomic_DNA"/>
</dbReference>
<evidence type="ECO:0000256" key="7">
    <source>
        <dbReference type="PIRSR" id="PIRSR000362-1"/>
    </source>
</evidence>
<dbReference type="Gene3D" id="3.50.50.60">
    <property type="entry name" value="FAD/NAD(P)-binding domain"/>
    <property type="match status" value="1"/>
</dbReference>
<comment type="similarity">
    <text evidence="2">Belongs to the ferredoxin--NADP reductase type 1 family.</text>
</comment>
<evidence type="ECO:0000259" key="9">
    <source>
        <dbReference type="Pfam" id="PF07992"/>
    </source>
</evidence>
<feature type="binding site" evidence="7">
    <location>
        <position position="42"/>
    </location>
    <ligand>
        <name>FAD</name>
        <dbReference type="ChEBI" id="CHEBI:57692"/>
    </ligand>
</feature>
<feature type="binding site" evidence="7">
    <location>
        <begin position="331"/>
        <end position="333"/>
    </location>
    <ligand>
        <name>FAD</name>
        <dbReference type="ChEBI" id="CHEBI:57692"/>
    </ligand>
</feature>
<dbReference type="Pfam" id="PF07992">
    <property type="entry name" value="Pyr_redox_2"/>
    <property type="match status" value="1"/>
</dbReference>
<dbReference type="PANTHER" id="PTHR48467">
    <property type="entry name" value="GLUTAMATE SYNTHASE 1 [NADH], CHLOROPLASTIC-LIKE"/>
    <property type="match status" value="1"/>
</dbReference>
<accession>A0A2K9MII8</accession>
<dbReference type="KEGG" id="paru:CYR75_14275"/>
<evidence type="ECO:0000256" key="1">
    <source>
        <dbReference type="ARBA" id="ARBA00001974"/>
    </source>
</evidence>
<dbReference type="RefSeq" id="WP_101500644.1">
    <property type="nucleotide sequence ID" value="NZ_CP025583.1"/>
</dbReference>
<keyword evidence="5 8" id="KW-0521">NADP</keyword>
<proteinExistence type="inferred from homology"/>
<protein>
    <submittedName>
        <fullName evidence="10">Oxidoreductase</fullName>
    </submittedName>
</protein>